<keyword evidence="7" id="KW-0723">Serine/threonine-protein kinase</keyword>
<dbReference type="InterPro" id="IPR017441">
    <property type="entry name" value="Protein_kinase_ATP_BS"/>
</dbReference>
<proteinExistence type="inferred from homology"/>
<dbReference type="VEuPathDB" id="TrichDB:TRFO_35144"/>
<dbReference type="PROSITE" id="PS00107">
    <property type="entry name" value="PROTEIN_KINASE_ATP"/>
    <property type="match status" value="1"/>
</dbReference>
<dbReference type="FunFam" id="3.30.200.20:FF:000042">
    <property type="entry name" value="Aurora kinase A"/>
    <property type="match status" value="1"/>
</dbReference>
<dbReference type="InterPro" id="IPR011009">
    <property type="entry name" value="Kinase-like_dom_sf"/>
</dbReference>
<evidence type="ECO:0000256" key="3">
    <source>
        <dbReference type="ARBA" id="ARBA00022840"/>
    </source>
</evidence>
<dbReference type="EC" id="2.7.11.1" evidence="1"/>
<keyword evidence="3 6" id="KW-0067">ATP-binding</keyword>
<dbReference type="CDD" id="cd14003">
    <property type="entry name" value="STKc_AMPK-like"/>
    <property type="match status" value="1"/>
</dbReference>
<dbReference type="AlphaFoldDB" id="A0A1J4JGZ5"/>
<evidence type="ECO:0000256" key="4">
    <source>
        <dbReference type="ARBA" id="ARBA00047899"/>
    </source>
</evidence>
<dbReference type="SMART" id="SM00220">
    <property type="entry name" value="S_TKc"/>
    <property type="match status" value="1"/>
</dbReference>
<protein>
    <recommendedName>
        <fullName evidence="1">non-specific serine/threonine protein kinase</fullName>
        <ecNumber evidence="1">2.7.11.1</ecNumber>
    </recommendedName>
</protein>
<dbReference type="GO" id="GO:0004674">
    <property type="term" value="F:protein serine/threonine kinase activity"/>
    <property type="evidence" value="ECO:0007669"/>
    <property type="project" value="UniProtKB-KW"/>
</dbReference>
<comment type="catalytic activity">
    <reaction evidence="5">
        <text>L-seryl-[protein] + ATP = O-phospho-L-seryl-[protein] + ADP + H(+)</text>
        <dbReference type="Rhea" id="RHEA:17989"/>
        <dbReference type="Rhea" id="RHEA-COMP:9863"/>
        <dbReference type="Rhea" id="RHEA-COMP:11604"/>
        <dbReference type="ChEBI" id="CHEBI:15378"/>
        <dbReference type="ChEBI" id="CHEBI:29999"/>
        <dbReference type="ChEBI" id="CHEBI:30616"/>
        <dbReference type="ChEBI" id="CHEBI:83421"/>
        <dbReference type="ChEBI" id="CHEBI:456216"/>
        <dbReference type="EC" id="2.7.11.1"/>
    </reaction>
</comment>
<sequence>MSGISDYNILQSIGTGTFANVYLGEHKQTNIKVAIKKISKFSFTDPGHENRFYREVELIRGMDHPFVAEFFDVFHDEKNFYIVMEYVENGNLLDYVNTKGELIESHARHYFCQLISVLEYLHEQKKVAHRDLKAENVLLDKNYNIRLIDFGLSNYYTDENPYLATACGSPAYACPEMICGQKYTIASDIWSAGILLYAITVGELPYDDDNMIKLLQKIAYAEPEYPKKLSSQLQDLLQRMLKKDPGERITLTKIKEHPWFSQYKYSEMMNKNFGIDFDWRVLNNSRTDSGNSQEIDCEVVQILTSIGYNCSDLINCLYNHDSSLLYAQNNALVVYRMLRKYKITCQMNEISLATLTMKKLTIVENSTTARVHKKQIFLPGSLLNERKLIVQPVSPLSKNVLKKGHPEILTRSQPFPSKNLTSRQEQKVSILAPPTVMNTTPLAGVAIRKRSQSLKK</sequence>
<dbReference type="InterPro" id="IPR000719">
    <property type="entry name" value="Prot_kinase_dom"/>
</dbReference>
<dbReference type="Pfam" id="PF00069">
    <property type="entry name" value="Pkinase"/>
    <property type="match status" value="1"/>
</dbReference>
<accession>A0A1J4JGZ5</accession>
<comment type="similarity">
    <text evidence="7">Belongs to the protein kinase superfamily.</text>
</comment>
<dbReference type="PANTHER" id="PTHR24346">
    <property type="entry name" value="MAP/MICROTUBULE AFFINITY-REGULATING KINASE"/>
    <property type="match status" value="1"/>
</dbReference>
<evidence type="ECO:0000256" key="1">
    <source>
        <dbReference type="ARBA" id="ARBA00012513"/>
    </source>
</evidence>
<dbReference type="GO" id="GO:0035556">
    <property type="term" value="P:intracellular signal transduction"/>
    <property type="evidence" value="ECO:0007669"/>
    <property type="project" value="TreeGrafter"/>
</dbReference>
<evidence type="ECO:0000313" key="10">
    <source>
        <dbReference type="Proteomes" id="UP000179807"/>
    </source>
</evidence>
<dbReference type="RefSeq" id="XP_068351577.1">
    <property type="nucleotide sequence ID" value="XM_068510086.1"/>
</dbReference>
<name>A0A1J4JGZ5_9EUKA</name>
<keyword evidence="9" id="KW-0808">Transferase</keyword>
<keyword evidence="2 6" id="KW-0547">Nucleotide-binding</keyword>
<feature type="binding site" evidence="6">
    <location>
        <position position="37"/>
    </location>
    <ligand>
        <name>ATP</name>
        <dbReference type="ChEBI" id="CHEBI:30616"/>
    </ligand>
</feature>
<evidence type="ECO:0000313" key="9">
    <source>
        <dbReference type="EMBL" id="OHS98440.1"/>
    </source>
</evidence>
<dbReference type="Gene3D" id="1.10.510.10">
    <property type="entry name" value="Transferase(Phosphotransferase) domain 1"/>
    <property type="match status" value="1"/>
</dbReference>
<dbReference type="EMBL" id="MLAK01001055">
    <property type="protein sequence ID" value="OHS98440.1"/>
    <property type="molecule type" value="Genomic_DNA"/>
</dbReference>
<dbReference type="SUPFAM" id="SSF56112">
    <property type="entry name" value="Protein kinase-like (PK-like)"/>
    <property type="match status" value="1"/>
</dbReference>
<dbReference type="PROSITE" id="PS00108">
    <property type="entry name" value="PROTEIN_KINASE_ST"/>
    <property type="match status" value="1"/>
</dbReference>
<organism evidence="9 10">
    <name type="scientific">Tritrichomonas foetus</name>
    <dbReference type="NCBI Taxonomy" id="1144522"/>
    <lineage>
        <taxon>Eukaryota</taxon>
        <taxon>Metamonada</taxon>
        <taxon>Parabasalia</taxon>
        <taxon>Tritrichomonadida</taxon>
        <taxon>Tritrichomonadidae</taxon>
        <taxon>Tritrichomonas</taxon>
    </lineage>
</organism>
<dbReference type="InterPro" id="IPR008271">
    <property type="entry name" value="Ser/Thr_kinase_AS"/>
</dbReference>
<evidence type="ECO:0000259" key="8">
    <source>
        <dbReference type="PROSITE" id="PS50011"/>
    </source>
</evidence>
<feature type="domain" description="Protein kinase" evidence="8">
    <location>
        <begin position="7"/>
        <end position="260"/>
    </location>
</feature>
<dbReference type="PROSITE" id="PS50011">
    <property type="entry name" value="PROTEIN_KINASE_DOM"/>
    <property type="match status" value="1"/>
</dbReference>
<dbReference type="FunFam" id="1.10.510.10:FF:000592">
    <property type="entry name" value="CAMK family protein kinase"/>
    <property type="match status" value="1"/>
</dbReference>
<comment type="catalytic activity">
    <reaction evidence="4">
        <text>L-threonyl-[protein] + ATP = O-phospho-L-threonyl-[protein] + ADP + H(+)</text>
        <dbReference type="Rhea" id="RHEA:46608"/>
        <dbReference type="Rhea" id="RHEA-COMP:11060"/>
        <dbReference type="Rhea" id="RHEA-COMP:11605"/>
        <dbReference type="ChEBI" id="CHEBI:15378"/>
        <dbReference type="ChEBI" id="CHEBI:30013"/>
        <dbReference type="ChEBI" id="CHEBI:30616"/>
        <dbReference type="ChEBI" id="CHEBI:61977"/>
        <dbReference type="ChEBI" id="CHEBI:456216"/>
        <dbReference type="EC" id="2.7.11.1"/>
    </reaction>
</comment>
<dbReference type="GO" id="GO:0005737">
    <property type="term" value="C:cytoplasm"/>
    <property type="evidence" value="ECO:0007669"/>
    <property type="project" value="TreeGrafter"/>
</dbReference>
<keyword evidence="10" id="KW-1185">Reference proteome</keyword>
<dbReference type="GO" id="GO:0005524">
    <property type="term" value="F:ATP binding"/>
    <property type="evidence" value="ECO:0007669"/>
    <property type="project" value="UniProtKB-UniRule"/>
</dbReference>
<evidence type="ECO:0000256" key="2">
    <source>
        <dbReference type="ARBA" id="ARBA00022741"/>
    </source>
</evidence>
<dbReference type="GeneID" id="94844790"/>
<gene>
    <name evidence="9" type="ORF">TRFO_35144</name>
</gene>
<dbReference type="PANTHER" id="PTHR24346:SF30">
    <property type="entry name" value="MATERNAL EMBRYONIC LEUCINE ZIPPER KINASE"/>
    <property type="match status" value="1"/>
</dbReference>
<evidence type="ECO:0000256" key="6">
    <source>
        <dbReference type="PROSITE-ProRule" id="PRU10141"/>
    </source>
</evidence>
<comment type="caution">
    <text evidence="9">The sequence shown here is derived from an EMBL/GenBank/DDBJ whole genome shotgun (WGS) entry which is preliminary data.</text>
</comment>
<dbReference type="Proteomes" id="UP000179807">
    <property type="component" value="Unassembled WGS sequence"/>
</dbReference>
<keyword evidence="9" id="KW-0418">Kinase</keyword>
<reference evidence="9" key="1">
    <citation type="submission" date="2016-10" db="EMBL/GenBank/DDBJ databases">
        <authorList>
            <person name="Benchimol M."/>
            <person name="Almeida L.G."/>
            <person name="Vasconcelos A.T."/>
            <person name="Perreira-Neves A."/>
            <person name="Rosa I.A."/>
            <person name="Tasca T."/>
            <person name="Bogo M.R."/>
            <person name="de Souza W."/>
        </authorList>
    </citation>
    <scope>NUCLEOTIDE SEQUENCE [LARGE SCALE GENOMIC DNA]</scope>
    <source>
        <strain evidence="9">K</strain>
    </source>
</reference>
<evidence type="ECO:0000256" key="7">
    <source>
        <dbReference type="RuleBase" id="RU000304"/>
    </source>
</evidence>
<evidence type="ECO:0000256" key="5">
    <source>
        <dbReference type="ARBA" id="ARBA00048679"/>
    </source>
</evidence>